<name>A0AAE0GGZ9_9CHLO</name>
<dbReference type="InterPro" id="IPR001509">
    <property type="entry name" value="Epimerase_deHydtase"/>
</dbReference>
<sequence>MKILLTGGSGFIGGYVVKALHKQGHDVRCLLRSTSDTTRISDFPFEKTIGDVLQAESVDDAMESCDVCIHLALSAAWDQMRTEAQIQKLLETSETGTKNILEAAKRRGARVVYASSIAAINCSVTSDRIFSEDSEPEPLAATLAYSRLKREGEALVQKYASEGLAVVIVNPAEVYGPLDTALVTAGNLKQIILDWPTTIPSTGGTSIVHVEDVAHAIAAACTKGTPGQRYILGGPNLSIRELARITLRLAGPKQANKWVLPIPSKLLQMVVNALAALRLPTPIEPGVLDFAVLYWYMDSSKAERDLGFQIRSTEEILKPTIDWLRESKHIP</sequence>
<dbReference type="EMBL" id="LGRX02005847">
    <property type="protein sequence ID" value="KAK3277842.1"/>
    <property type="molecule type" value="Genomic_DNA"/>
</dbReference>
<dbReference type="GO" id="GO:0004029">
    <property type="term" value="F:aldehyde dehydrogenase (NAD+) activity"/>
    <property type="evidence" value="ECO:0007669"/>
    <property type="project" value="TreeGrafter"/>
</dbReference>
<dbReference type="Proteomes" id="UP001190700">
    <property type="component" value="Unassembled WGS sequence"/>
</dbReference>
<dbReference type="AlphaFoldDB" id="A0AAE0GGZ9"/>
<feature type="domain" description="NAD-dependent epimerase/dehydratase" evidence="1">
    <location>
        <begin position="3"/>
        <end position="233"/>
    </location>
</feature>
<evidence type="ECO:0000313" key="2">
    <source>
        <dbReference type="EMBL" id="KAK3277842.1"/>
    </source>
</evidence>
<evidence type="ECO:0000313" key="3">
    <source>
        <dbReference type="Proteomes" id="UP001190700"/>
    </source>
</evidence>
<dbReference type="InterPro" id="IPR036291">
    <property type="entry name" value="NAD(P)-bd_dom_sf"/>
</dbReference>
<accession>A0AAE0GGZ9</accession>
<dbReference type="InterPro" id="IPR051783">
    <property type="entry name" value="NAD(P)-dependent_oxidoreduct"/>
</dbReference>
<proteinExistence type="predicted"/>
<dbReference type="Pfam" id="PF01370">
    <property type="entry name" value="Epimerase"/>
    <property type="match status" value="1"/>
</dbReference>
<comment type="caution">
    <text evidence="2">The sequence shown here is derived from an EMBL/GenBank/DDBJ whole genome shotgun (WGS) entry which is preliminary data.</text>
</comment>
<dbReference type="GO" id="GO:0005737">
    <property type="term" value="C:cytoplasm"/>
    <property type="evidence" value="ECO:0007669"/>
    <property type="project" value="TreeGrafter"/>
</dbReference>
<keyword evidence="3" id="KW-1185">Reference proteome</keyword>
<evidence type="ECO:0000259" key="1">
    <source>
        <dbReference type="Pfam" id="PF01370"/>
    </source>
</evidence>
<dbReference type="SUPFAM" id="SSF51735">
    <property type="entry name" value="NAD(P)-binding Rossmann-fold domains"/>
    <property type="match status" value="1"/>
</dbReference>
<protein>
    <recommendedName>
        <fullName evidence="1">NAD-dependent epimerase/dehydratase domain-containing protein</fullName>
    </recommendedName>
</protein>
<dbReference type="PANTHER" id="PTHR48079">
    <property type="entry name" value="PROTEIN YEEZ"/>
    <property type="match status" value="1"/>
</dbReference>
<reference evidence="2 3" key="1">
    <citation type="journal article" date="2015" name="Genome Biol. Evol.">
        <title>Comparative Genomics of a Bacterivorous Green Alga Reveals Evolutionary Causalities and Consequences of Phago-Mixotrophic Mode of Nutrition.</title>
        <authorList>
            <person name="Burns J.A."/>
            <person name="Paasch A."/>
            <person name="Narechania A."/>
            <person name="Kim E."/>
        </authorList>
    </citation>
    <scope>NUCLEOTIDE SEQUENCE [LARGE SCALE GENOMIC DNA]</scope>
    <source>
        <strain evidence="2 3">PLY_AMNH</strain>
    </source>
</reference>
<gene>
    <name evidence="2" type="ORF">CYMTET_14178</name>
</gene>
<dbReference type="Gene3D" id="3.40.50.720">
    <property type="entry name" value="NAD(P)-binding Rossmann-like Domain"/>
    <property type="match status" value="1"/>
</dbReference>
<dbReference type="PANTHER" id="PTHR48079:SF6">
    <property type="entry name" value="NAD(P)-BINDING DOMAIN-CONTAINING PROTEIN-RELATED"/>
    <property type="match status" value="1"/>
</dbReference>
<organism evidence="2 3">
    <name type="scientific">Cymbomonas tetramitiformis</name>
    <dbReference type="NCBI Taxonomy" id="36881"/>
    <lineage>
        <taxon>Eukaryota</taxon>
        <taxon>Viridiplantae</taxon>
        <taxon>Chlorophyta</taxon>
        <taxon>Pyramimonadophyceae</taxon>
        <taxon>Pyramimonadales</taxon>
        <taxon>Pyramimonadaceae</taxon>
        <taxon>Cymbomonas</taxon>
    </lineage>
</organism>